<gene>
    <name evidence="1" type="ORF">HINF_LOCUS69835</name>
</gene>
<organism evidence="1 2">
    <name type="scientific">Hexamita inflata</name>
    <dbReference type="NCBI Taxonomy" id="28002"/>
    <lineage>
        <taxon>Eukaryota</taxon>
        <taxon>Metamonada</taxon>
        <taxon>Diplomonadida</taxon>
        <taxon>Hexamitidae</taxon>
        <taxon>Hexamitinae</taxon>
        <taxon>Hexamita</taxon>
    </lineage>
</organism>
<reference evidence="1 2" key="1">
    <citation type="submission" date="2024-07" db="EMBL/GenBank/DDBJ databases">
        <authorList>
            <person name="Akdeniz Z."/>
        </authorList>
    </citation>
    <scope>NUCLEOTIDE SEQUENCE [LARGE SCALE GENOMIC DNA]</scope>
</reference>
<sequence>MKQISKHISNYSKHGLSDIEKKEFIIQFKNINVKQMCNQLTNMEFGLLGLILSQYFKEFDSEILEIICILAKIQRAEYFCTGLHIMLTKQELNSQTGFKIMLYSSLPLIDYEVEILFEPQLSHMLNIILKPINEANYFKYQAFILKYIQTNYQVQILNIIHNPSTIRFHLQQSAKKFVEFFCSDLKYVVTRAQTSSTFDPCIYQVTIDQSQYYIQFIQQKFCLKQLAECFETRMQLLCEQIEEDKILCFKCLANTRYHEMVLNIIIEQCDDQQMQIYACRSVQIQNNQLINSFHMQQLSNIQQKLQGDIFYKSLCQLIMLEPETVTDLHNSHALSELIKYLIKNSTLKSYNSQIDSIFQIIAQKQPQDLLIGLLERLQYETSMDQIPFYIRILDGFTQEPIVISQQLNNSVLNIIQQICISSYVNDQVFRQQICTFIYQLKIICDINIYQTLINSQNIELIDEVILHSFNQVQQEIDNYVLPDKDNIRLLDLVYIQLLIAKKFDSFQLLTIQDIIDKTISNQQYIPLVIHIIQVYCTKQTKYIVCDLCSISMSECRQKSVQQLFEKQLQLLSDEQIMELCFINDQFALPLLVPQRLLIIALNKCDSYSDMNTLINRNNYMLIDIEQIHQNKLYDYLSIISQFTTLNKDLLKVFSGKYKIQNANLELKDLQNITLMVNNQFLGVEIQFSQGNLELENKLFDITVSENIVSIQYLNHQYHFDCTEIIADTNVIKFIYSNQPKHSGFYLQLNQAHALIKTSFSDQQHVQADLNVKISGYGTVFKINSYYSNELQYLQQFSNYEINHNSLHTDYPNVLKLGKIITNMTDIIQQNQVQIDETINSKLSTQYQSNDKYVDLNLVTVKKLECETKSHSLSFVRNGFENLFINENTTIQSRDLVFNQNYQRKPLNFDIDSLLSYFKDNINSISPNIAESMISTMISQGLSEQLSTLENILSIAPTNIQEVCVTKLLFNGFNINIQNYNNFVFQNLGLSFHYKAYLFRNILQYKYADEQSQNIQFIMTLEQQDYYYLLVELYDLITTENIQNTLLYKYNTVQKYYRAITHNQELDQNTFGIQNINEKFQQFIENFDLQYLADLSHVILKYPCKVENALQFIVICNILIYITKNQWQIKNIIAHNLEQLITLMSNDQTFKKHAYWLANNVISVYNYKQVQIFNFEETPRELTLQDKAAFQEYHLLVFQQLQFMKYIDTKQHDIIMQLCLGIPASQYQGCYDKITKCQLLMPQFSFSQQITVSDFQHIKTNLKDSLIKINHEQFIITLSPYNVPDINTAFVNYKLLYFYNNHVEQQLLNAILYSSLDFINKQNTLEDFQSSLNTILFIYKLKYQGFEHKLLNRLCFKILDTDCYDESLDDQLLKYKVINYSTEEIDYLIEQIYESVVYNMIKRQNNHVLFYNLVRLLYRHQTDKSCQIYQKLLLQCAFNDDQEQMQTILEIDYRTRLFCQLIINSKKFVEEKHNLNLQKLILNKNKIKGSQTVGLAAYIKLFMNIKQQDCGIVFKGNFECDEYITHYINQVINNMDSDISKITNSIDDMKIIVKQSGIKVVVTDIVRGQLENQWLEEFKLNNGL</sequence>
<dbReference type="EMBL" id="CAXDID020000514">
    <property type="protein sequence ID" value="CAL6098920.1"/>
    <property type="molecule type" value="Genomic_DNA"/>
</dbReference>
<comment type="caution">
    <text evidence="1">The sequence shown here is derived from an EMBL/GenBank/DDBJ whole genome shotgun (WGS) entry which is preliminary data.</text>
</comment>
<keyword evidence="2" id="KW-1185">Reference proteome</keyword>
<evidence type="ECO:0000313" key="2">
    <source>
        <dbReference type="Proteomes" id="UP001642409"/>
    </source>
</evidence>
<protein>
    <submittedName>
        <fullName evidence="1">Hypothetical_protein</fullName>
    </submittedName>
</protein>
<evidence type="ECO:0000313" key="1">
    <source>
        <dbReference type="EMBL" id="CAL6098920.1"/>
    </source>
</evidence>
<name>A0ABP1M3G4_9EUKA</name>
<proteinExistence type="predicted"/>
<dbReference type="Proteomes" id="UP001642409">
    <property type="component" value="Unassembled WGS sequence"/>
</dbReference>
<accession>A0ABP1M3G4</accession>